<dbReference type="AlphaFoldDB" id="A0AA40D037"/>
<evidence type="ECO:0000313" key="4">
    <source>
        <dbReference type="EMBL" id="KAK0658010.1"/>
    </source>
</evidence>
<protein>
    <recommendedName>
        <fullName evidence="3">Zn(2)-C6 fungal-type domain-containing protein</fullName>
    </recommendedName>
</protein>
<organism evidence="4 5">
    <name type="scientific">Cercophora newfieldiana</name>
    <dbReference type="NCBI Taxonomy" id="92897"/>
    <lineage>
        <taxon>Eukaryota</taxon>
        <taxon>Fungi</taxon>
        <taxon>Dikarya</taxon>
        <taxon>Ascomycota</taxon>
        <taxon>Pezizomycotina</taxon>
        <taxon>Sordariomycetes</taxon>
        <taxon>Sordariomycetidae</taxon>
        <taxon>Sordariales</taxon>
        <taxon>Lasiosphaeriaceae</taxon>
        <taxon>Cercophora</taxon>
    </lineage>
</organism>
<feature type="compositionally biased region" description="Basic residues" evidence="2">
    <location>
        <begin position="65"/>
        <end position="74"/>
    </location>
</feature>
<keyword evidence="5" id="KW-1185">Reference proteome</keyword>
<evidence type="ECO:0000256" key="1">
    <source>
        <dbReference type="ARBA" id="ARBA00023242"/>
    </source>
</evidence>
<evidence type="ECO:0000259" key="3">
    <source>
        <dbReference type="PROSITE" id="PS50048"/>
    </source>
</evidence>
<dbReference type="GO" id="GO:0000981">
    <property type="term" value="F:DNA-binding transcription factor activity, RNA polymerase II-specific"/>
    <property type="evidence" value="ECO:0007669"/>
    <property type="project" value="InterPro"/>
</dbReference>
<feature type="region of interest" description="Disordered" evidence="2">
    <location>
        <begin position="61"/>
        <end position="140"/>
    </location>
</feature>
<name>A0AA40D037_9PEZI</name>
<evidence type="ECO:0000256" key="2">
    <source>
        <dbReference type="SAM" id="MobiDB-lite"/>
    </source>
</evidence>
<dbReference type="PROSITE" id="PS50048">
    <property type="entry name" value="ZN2_CY6_FUNGAL_2"/>
    <property type="match status" value="1"/>
</dbReference>
<accession>A0AA40D037</accession>
<evidence type="ECO:0000313" key="5">
    <source>
        <dbReference type="Proteomes" id="UP001174936"/>
    </source>
</evidence>
<dbReference type="SUPFAM" id="SSF57701">
    <property type="entry name" value="Zn2/Cys6 DNA-binding domain"/>
    <property type="match status" value="1"/>
</dbReference>
<feature type="region of interest" description="Disordered" evidence="2">
    <location>
        <begin position="1"/>
        <end position="48"/>
    </location>
</feature>
<dbReference type="EMBL" id="JAULSV010000001">
    <property type="protein sequence ID" value="KAK0658010.1"/>
    <property type="molecule type" value="Genomic_DNA"/>
</dbReference>
<dbReference type="Proteomes" id="UP001174936">
    <property type="component" value="Unassembled WGS sequence"/>
</dbReference>
<dbReference type="InterPro" id="IPR036864">
    <property type="entry name" value="Zn2-C6_fun-type_DNA-bd_sf"/>
</dbReference>
<dbReference type="Gene3D" id="4.10.240.10">
    <property type="entry name" value="Zn(2)-C6 fungal-type DNA-binding domain"/>
    <property type="match status" value="1"/>
</dbReference>
<dbReference type="GO" id="GO:0008270">
    <property type="term" value="F:zinc ion binding"/>
    <property type="evidence" value="ECO:0007669"/>
    <property type="project" value="InterPro"/>
</dbReference>
<sequence>MDRAADSGSEPSTFKRRKPRGKLAQQKCDDCRRDKQKCEPRVREWPRQKCDRCEKKGFDCSANTRKQRASRTRNRSASAVEIGTSQSSRPHTSASGLVQTSSHPPTMAQPGGSEAFERQASPGTLINMPVVPMLSAASGS</sequence>
<comment type="caution">
    <text evidence="4">The sequence shown here is derived from an EMBL/GenBank/DDBJ whole genome shotgun (WGS) entry which is preliminary data.</text>
</comment>
<gene>
    <name evidence="4" type="ORF">B0T16DRAFT_71104</name>
</gene>
<dbReference type="InterPro" id="IPR001138">
    <property type="entry name" value="Zn2Cys6_DnaBD"/>
</dbReference>
<feature type="compositionally biased region" description="Basic and acidic residues" evidence="2">
    <location>
        <begin position="27"/>
        <end position="48"/>
    </location>
</feature>
<keyword evidence="1" id="KW-0539">Nucleus</keyword>
<proteinExistence type="predicted"/>
<feature type="compositionally biased region" description="Polar residues" evidence="2">
    <location>
        <begin position="83"/>
        <end position="104"/>
    </location>
</feature>
<feature type="domain" description="Zn(2)-C6 fungal-type" evidence="3">
    <location>
        <begin position="27"/>
        <end position="62"/>
    </location>
</feature>
<reference evidence="4" key="1">
    <citation type="submission" date="2023-06" db="EMBL/GenBank/DDBJ databases">
        <title>Genome-scale phylogeny and comparative genomics of the fungal order Sordariales.</title>
        <authorList>
            <consortium name="Lawrence Berkeley National Laboratory"/>
            <person name="Hensen N."/>
            <person name="Bonometti L."/>
            <person name="Westerberg I."/>
            <person name="Brannstrom I.O."/>
            <person name="Guillou S."/>
            <person name="Cros-Aarteil S."/>
            <person name="Calhoun S."/>
            <person name="Haridas S."/>
            <person name="Kuo A."/>
            <person name="Mondo S."/>
            <person name="Pangilinan J."/>
            <person name="Riley R."/>
            <person name="Labutti K."/>
            <person name="Andreopoulos B."/>
            <person name="Lipzen A."/>
            <person name="Chen C."/>
            <person name="Yanf M."/>
            <person name="Daum C."/>
            <person name="Ng V."/>
            <person name="Clum A."/>
            <person name="Steindorff A."/>
            <person name="Ohm R."/>
            <person name="Martin F."/>
            <person name="Silar P."/>
            <person name="Natvig D."/>
            <person name="Lalanne C."/>
            <person name="Gautier V."/>
            <person name="Ament-Velasquez S.L."/>
            <person name="Kruys A."/>
            <person name="Hutchinson M.I."/>
            <person name="Powell A.J."/>
            <person name="Barry K."/>
            <person name="Miller A.N."/>
            <person name="Grigoriev I.V."/>
            <person name="Debuchy R."/>
            <person name="Gladieux P."/>
            <person name="Thoren M.H."/>
            <person name="Johannesson H."/>
        </authorList>
    </citation>
    <scope>NUCLEOTIDE SEQUENCE</scope>
    <source>
        <strain evidence="4">SMH2532-1</strain>
    </source>
</reference>